<gene>
    <name evidence="2" type="ORF">B0T14DRAFT_528643</name>
</gene>
<evidence type="ECO:0000313" key="3">
    <source>
        <dbReference type="Proteomes" id="UP001175000"/>
    </source>
</evidence>
<accession>A0AA40BUV0</accession>
<dbReference type="EMBL" id="JAULSU010000006">
    <property type="protein sequence ID" value="KAK0614528.1"/>
    <property type="molecule type" value="Genomic_DNA"/>
</dbReference>
<evidence type="ECO:0000313" key="2">
    <source>
        <dbReference type="EMBL" id="KAK0614528.1"/>
    </source>
</evidence>
<comment type="caution">
    <text evidence="2">The sequence shown here is derived from an EMBL/GenBank/DDBJ whole genome shotgun (WGS) entry which is preliminary data.</text>
</comment>
<proteinExistence type="predicted"/>
<protein>
    <submittedName>
        <fullName evidence="2">Uncharacterized protein</fullName>
    </submittedName>
</protein>
<dbReference type="Proteomes" id="UP001175000">
    <property type="component" value="Unassembled WGS sequence"/>
</dbReference>
<keyword evidence="3" id="KW-1185">Reference proteome</keyword>
<evidence type="ECO:0000256" key="1">
    <source>
        <dbReference type="SAM" id="MobiDB-lite"/>
    </source>
</evidence>
<feature type="region of interest" description="Disordered" evidence="1">
    <location>
        <begin position="18"/>
        <end position="47"/>
    </location>
</feature>
<organism evidence="2 3">
    <name type="scientific">Immersiella caudata</name>
    <dbReference type="NCBI Taxonomy" id="314043"/>
    <lineage>
        <taxon>Eukaryota</taxon>
        <taxon>Fungi</taxon>
        <taxon>Dikarya</taxon>
        <taxon>Ascomycota</taxon>
        <taxon>Pezizomycotina</taxon>
        <taxon>Sordariomycetes</taxon>
        <taxon>Sordariomycetidae</taxon>
        <taxon>Sordariales</taxon>
        <taxon>Lasiosphaeriaceae</taxon>
        <taxon>Immersiella</taxon>
    </lineage>
</organism>
<dbReference type="AlphaFoldDB" id="A0AA40BUV0"/>
<name>A0AA40BUV0_9PEZI</name>
<reference evidence="2" key="1">
    <citation type="submission" date="2023-06" db="EMBL/GenBank/DDBJ databases">
        <title>Genome-scale phylogeny and comparative genomics of the fungal order Sordariales.</title>
        <authorList>
            <consortium name="Lawrence Berkeley National Laboratory"/>
            <person name="Hensen N."/>
            <person name="Bonometti L."/>
            <person name="Westerberg I."/>
            <person name="Brannstrom I.O."/>
            <person name="Guillou S."/>
            <person name="Cros-Aarteil S."/>
            <person name="Calhoun S."/>
            <person name="Haridas S."/>
            <person name="Kuo A."/>
            <person name="Mondo S."/>
            <person name="Pangilinan J."/>
            <person name="Riley R."/>
            <person name="Labutti K."/>
            <person name="Andreopoulos B."/>
            <person name="Lipzen A."/>
            <person name="Chen C."/>
            <person name="Yanf M."/>
            <person name="Daum C."/>
            <person name="Ng V."/>
            <person name="Clum A."/>
            <person name="Steindorff A."/>
            <person name="Ohm R."/>
            <person name="Martin F."/>
            <person name="Silar P."/>
            <person name="Natvig D."/>
            <person name="Lalanne C."/>
            <person name="Gautier V."/>
            <person name="Ament-Velasquez S.L."/>
            <person name="Kruys A."/>
            <person name="Hutchinson M.I."/>
            <person name="Powell A.J."/>
            <person name="Barry K."/>
            <person name="Miller A.N."/>
            <person name="Grigoriev I.V."/>
            <person name="Debuchy R."/>
            <person name="Gladieux P."/>
            <person name="Thoren M.H."/>
            <person name="Johannesson H."/>
        </authorList>
    </citation>
    <scope>NUCLEOTIDE SEQUENCE</scope>
    <source>
        <strain evidence="2">CBS 606.72</strain>
    </source>
</reference>
<sequence length="169" mass="19251">MKPLPCLGRFQESISTLNKPRQRDLGNRRRYPQRTHIPPTQGVAEENNTWGQQYKAQRESGSAASLALGLQRHRSRVHDRGAVVRGAIFPTSGSTKSRPALDFTVSTPPTTYSSLLKATLLKRRNFPLQKNYEVHRFGERGSTQRFYGVSHFRQHLWESHAGTVGLWLQ</sequence>